<keyword evidence="6 15" id="KW-0597">Phosphoprotein</keyword>
<keyword evidence="8 16" id="KW-0812">Transmembrane</keyword>
<feature type="transmembrane region" description="Helical" evidence="16">
    <location>
        <begin position="117"/>
        <end position="138"/>
    </location>
</feature>
<keyword evidence="12 16" id="KW-1133">Transmembrane helix</keyword>
<reference evidence="19 20" key="2">
    <citation type="submission" date="2019-09" db="EMBL/GenBank/DDBJ databases">
        <title>Complete Genome Sequence and Methylome Analysis of free living Spirochaetas.</title>
        <authorList>
            <person name="Leshcheva N."/>
            <person name="Mikheeva N."/>
        </authorList>
    </citation>
    <scope>NUCLEOTIDE SEQUENCE [LARGE SCALE GENOMIC DNA]</scope>
    <source>
        <strain evidence="19 20">P</strain>
    </source>
</reference>
<comment type="catalytic activity">
    <reaction evidence="1">
        <text>ATP + protein L-histidine = ADP + protein N-phospho-L-histidine.</text>
        <dbReference type="EC" id="2.7.13.3"/>
    </reaction>
</comment>
<evidence type="ECO:0000256" key="15">
    <source>
        <dbReference type="PROSITE-ProRule" id="PRU00110"/>
    </source>
</evidence>
<dbReference type="Pfam" id="PF00909">
    <property type="entry name" value="Ammonium_transp"/>
    <property type="match status" value="1"/>
</dbReference>
<evidence type="ECO:0000256" key="12">
    <source>
        <dbReference type="ARBA" id="ARBA00022989"/>
    </source>
</evidence>
<keyword evidence="10" id="KW-0418">Kinase</keyword>
<name>A0A5C1QCA1_9SPIO</name>
<accession>A0A5C1QCA1</accession>
<keyword evidence="5" id="KW-0813">Transport</keyword>
<dbReference type="PRINTS" id="PR00344">
    <property type="entry name" value="BCTRLSENSOR"/>
</dbReference>
<dbReference type="PANTHER" id="PTHR11730:SF6">
    <property type="entry name" value="AMMONIUM TRANSPORTER"/>
    <property type="match status" value="1"/>
</dbReference>
<feature type="transmembrane region" description="Helical" evidence="16">
    <location>
        <begin position="158"/>
        <end position="179"/>
    </location>
</feature>
<dbReference type="RefSeq" id="WP_149567973.1">
    <property type="nucleotide sequence ID" value="NZ_CP035807.1"/>
</dbReference>
<feature type="domain" description="Histidine kinase" evidence="17">
    <location>
        <begin position="772"/>
        <end position="910"/>
    </location>
</feature>
<evidence type="ECO:0000259" key="18">
    <source>
        <dbReference type="PROSITE" id="PS50894"/>
    </source>
</evidence>
<dbReference type="AlphaFoldDB" id="A0A5C1QCA1"/>
<evidence type="ECO:0000256" key="9">
    <source>
        <dbReference type="ARBA" id="ARBA00022741"/>
    </source>
</evidence>
<dbReference type="SUPFAM" id="SSF47226">
    <property type="entry name" value="Histidine-containing phosphotransfer domain, HPT domain"/>
    <property type="match status" value="1"/>
</dbReference>
<feature type="transmembrane region" description="Helical" evidence="16">
    <location>
        <begin position="49"/>
        <end position="66"/>
    </location>
</feature>
<dbReference type="Gene3D" id="1.20.120.160">
    <property type="entry name" value="HPT domain"/>
    <property type="match status" value="1"/>
</dbReference>
<keyword evidence="14" id="KW-0924">Ammonia transport</keyword>
<evidence type="ECO:0000313" key="20">
    <source>
        <dbReference type="Proteomes" id="UP000323824"/>
    </source>
</evidence>
<dbReference type="PANTHER" id="PTHR11730">
    <property type="entry name" value="AMMONIUM TRANSPORTER"/>
    <property type="match status" value="1"/>
</dbReference>
<dbReference type="SMART" id="SM00387">
    <property type="entry name" value="HATPase_c"/>
    <property type="match status" value="1"/>
</dbReference>
<evidence type="ECO:0000256" key="7">
    <source>
        <dbReference type="ARBA" id="ARBA00022679"/>
    </source>
</evidence>
<comment type="similarity">
    <text evidence="3">Belongs to the ammonia transporter channel (TC 1.A.11.2) family.</text>
</comment>
<feature type="transmembrane region" description="Helical" evidence="16">
    <location>
        <begin position="284"/>
        <end position="304"/>
    </location>
</feature>
<dbReference type="EC" id="2.7.13.3" evidence="4"/>
<organism evidence="19 20">
    <name type="scientific">Thiospirochaeta perfilievii</name>
    <dbReference type="NCBI Taxonomy" id="252967"/>
    <lineage>
        <taxon>Bacteria</taxon>
        <taxon>Pseudomonadati</taxon>
        <taxon>Spirochaetota</taxon>
        <taxon>Spirochaetia</taxon>
        <taxon>Spirochaetales</taxon>
        <taxon>Spirochaetaceae</taxon>
        <taxon>Thiospirochaeta</taxon>
    </lineage>
</organism>
<feature type="domain" description="HPt" evidence="18">
    <location>
        <begin position="604"/>
        <end position="712"/>
    </location>
</feature>
<dbReference type="KEGG" id="sper:EW093_08420"/>
<dbReference type="PROSITE" id="PS50894">
    <property type="entry name" value="HPT"/>
    <property type="match status" value="1"/>
</dbReference>
<keyword evidence="20" id="KW-1185">Reference proteome</keyword>
<dbReference type="GO" id="GO:0008519">
    <property type="term" value="F:ammonium channel activity"/>
    <property type="evidence" value="ECO:0007669"/>
    <property type="project" value="InterPro"/>
</dbReference>
<feature type="transmembrane region" description="Helical" evidence="16">
    <location>
        <begin position="200"/>
        <end position="217"/>
    </location>
</feature>
<feature type="transmembrane region" description="Helical" evidence="16">
    <location>
        <begin position="86"/>
        <end position="110"/>
    </location>
</feature>
<evidence type="ECO:0000256" key="13">
    <source>
        <dbReference type="ARBA" id="ARBA00023136"/>
    </source>
</evidence>
<dbReference type="InterPro" id="IPR005467">
    <property type="entry name" value="His_kinase_dom"/>
</dbReference>
<evidence type="ECO:0000256" key="5">
    <source>
        <dbReference type="ARBA" id="ARBA00022448"/>
    </source>
</evidence>
<feature type="transmembrane region" description="Helical" evidence="16">
    <location>
        <begin position="262"/>
        <end position="278"/>
    </location>
</feature>
<comment type="subcellular location">
    <subcellularLocation>
        <location evidence="2">Membrane</location>
        <topology evidence="2">Multi-pass membrane protein</topology>
    </subcellularLocation>
</comment>
<dbReference type="PROSITE" id="PS01219">
    <property type="entry name" value="AMMONIUM_TRANSP"/>
    <property type="match status" value="1"/>
</dbReference>
<dbReference type="NCBIfam" id="TIGR00836">
    <property type="entry name" value="amt"/>
    <property type="match status" value="1"/>
</dbReference>
<feature type="modified residue" description="Phosphohistidine" evidence="15">
    <location>
        <position position="649"/>
    </location>
</feature>
<dbReference type="Gene3D" id="1.10.3430.10">
    <property type="entry name" value="Ammonium transporter AmtB like domains"/>
    <property type="match status" value="1"/>
</dbReference>
<keyword evidence="11" id="KW-0067">ATP-binding</keyword>
<dbReference type="GO" id="GO:0016020">
    <property type="term" value="C:membrane"/>
    <property type="evidence" value="ECO:0007669"/>
    <property type="project" value="UniProtKB-SubCell"/>
</dbReference>
<evidence type="ECO:0000256" key="11">
    <source>
        <dbReference type="ARBA" id="ARBA00022840"/>
    </source>
</evidence>
<reference evidence="19 20" key="1">
    <citation type="submission" date="2019-02" db="EMBL/GenBank/DDBJ databases">
        <authorList>
            <person name="Fomenkov A."/>
            <person name="Dubinina G."/>
            <person name="Grabovich M."/>
            <person name="Vincze T."/>
            <person name="Roberts R.J."/>
        </authorList>
    </citation>
    <scope>NUCLEOTIDE SEQUENCE [LARGE SCALE GENOMIC DNA]</scope>
    <source>
        <strain evidence="19 20">P</strain>
    </source>
</reference>
<keyword evidence="7" id="KW-0808">Transferase</keyword>
<dbReference type="GO" id="GO:0000155">
    <property type="term" value="F:phosphorelay sensor kinase activity"/>
    <property type="evidence" value="ECO:0007669"/>
    <property type="project" value="UniProtKB-ARBA"/>
</dbReference>
<dbReference type="InterPro" id="IPR024041">
    <property type="entry name" value="NH4_transpt_AmtB-like_dom"/>
</dbReference>
<dbReference type="InterPro" id="IPR003594">
    <property type="entry name" value="HATPase_dom"/>
</dbReference>
<sequence length="917" mass="101856">METNLLDILWIIVASCLVFIMQAGFAMVESGLTRSKNSINVSIKNLTDLGVSTLFFWAIGFGLMFGKTKLGFIGRDNFLFSAKNTWVAAFFLFQAMFCSTSATIVSGAIAERVKYGAYIIATIFLSAIIYPIFGHWVWGGLINGNGSGWLSRLGFIDFAGSTVVHSLGGWVALAFLLIIGERTGRYDNNGIPVPINGNNIPMVVLGVLILWFGWFGFNGGSTLVMDSTVAGIILKTTLSASAGMVASLAFGWPILKKPDVTLVMNGALAGLVAITAPVHSVTEIQAIVIGLVGGVVMFLSTMVLDKLKIDDAVGAIPVHLSSGIWGTLAVGIFGNLDILNTGLNRGGQIIIQLVGIITCGVWAFGISFVFLFLLNKIYPLRIGLKEEIDGLNKSEHGTSTEIFDLYTVLHHQASTGDISLRAPVEPFTEVGQIAGIYNEVLDKLEENTVEKGDYLNILENVSDGIFLLSQNGGIGKYYSKSLELILEEKSLADFSFITFIEKILLEVDKNLFKDFLDVAFNPATQWRHVERLNPLREVDAYFDNNQGSFRTKHLVFNFKRVEKKGEIINLLVMVSDVSEEFELNKEIEHTRKKSHIEMELLYKILHVEPTVLREFFKFSNKDLIEINSIFQKGSDSSRDKLEKAFRLSHGIKGDAELLELNFISEKAEELELSMQKILKSSEIDTEDFIPLTLKFSELQNTFNKIQELLSKWAGFQANGGSIHNTDNYLKEHLVKMCSRLSTKYDKAVQLKLDGFSIEKFSEEQFKPIQNIIIQLMRNAIYHGIESSEKRVALGKKAIGLIYIKVEESEDTLHLVFSDDGEGLNLQNIRKKAYDERIITKEQFDKLSDNIIPRLIFKQGLSTAKKADVVAGKGVGMPLVNNLIRDLDGSITIRSRADVGCQFVIKIPKILNREVVTV</sequence>
<dbReference type="SUPFAM" id="SSF55874">
    <property type="entry name" value="ATPase domain of HSP90 chaperone/DNA topoisomerase II/histidine kinase"/>
    <property type="match status" value="1"/>
</dbReference>
<dbReference type="SUPFAM" id="SSF111352">
    <property type="entry name" value="Ammonium transporter"/>
    <property type="match status" value="1"/>
</dbReference>
<proteinExistence type="inferred from homology"/>
<dbReference type="OrthoDB" id="9814202at2"/>
<evidence type="ECO:0000256" key="6">
    <source>
        <dbReference type="ARBA" id="ARBA00022553"/>
    </source>
</evidence>
<dbReference type="InterPro" id="IPR036641">
    <property type="entry name" value="HPT_dom_sf"/>
</dbReference>
<evidence type="ECO:0000313" key="19">
    <source>
        <dbReference type="EMBL" id="QEN04730.1"/>
    </source>
</evidence>
<evidence type="ECO:0000256" key="1">
    <source>
        <dbReference type="ARBA" id="ARBA00000085"/>
    </source>
</evidence>
<evidence type="ECO:0000256" key="2">
    <source>
        <dbReference type="ARBA" id="ARBA00004141"/>
    </source>
</evidence>
<dbReference type="Gene3D" id="3.30.565.10">
    <property type="entry name" value="Histidine kinase-like ATPase, C-terminal domain"/>
    <property type="match status" value="1"/>
</dbReference>
<evidence type="ECO:0000256" key="10">
    <source>
        <dbReference type="ARBA" id="ARBA00022777"/>
    </source>
</evidence>
<dbReference type="EMBL" id="CP035807">
    <property type="protein sequence ID" value="QEN04730.1"/>
    <property type="molecule type" value="Genomic_DNA"/>
</dbReference>
<evidence type="ECO:0000256" key="3">
    <source>
        <dbReference type="ARBA" id="ARBA00005887"/>
    </source>
</evidence>
<dbReference type="InterPro" id="IPR036890">
    <property type="entry name" value="HATPase_C_sf"/>
</dbReference>
<keyword evidence="13 16" id="KW-0472">Membrane</keyword>
<feature type="transmembrane region" description="Helical" evidence="16">
    <location>
        <begin position="6"/>
        <end position="28"/>
    </location>
</feature>
<dbReference type="InterPro" id="IPR008207">
    <property type="entry name" value="Sig_transdc_His_kin_Hpt_dom"/>
</dbReference>
<dbReference type="InterPro" id="IPR018047">
    <property type="entry name" value="Ammonium_transpt_CS"/>
</dbReference>
<dbReference type="InterPro" id="IPR001905">
    <property type="entry name" value="Ammonium_transpt"/>
</dbReference>
<dbReference type="GO" id="GO:0097272">
    <property type="term" value="P:ammonium homeostasis"/>
    <property type="evidence" value="ECO:0007669"/>
    <property type="project" value="TreeGrafter"/>
</dbReference>
<dbReference type="InterPro" id="IPR004358">
    <property type="entry name" value="Sig_transdc_His_kin-like_C"/>
</dbReference>
<dbReference type="Pfam" id="PF02518">
    <property type="entry name" value="HATPase_c"/>
    <property type="match status" value="1"/>
</dbReference>
<protein>
    <recommendedName>
        <fullName evidence="4">histidine kinase</fullName>
        <ecNumber evidence="4">2.7.13.3</ecNumber>
    </recommendedName>
</protein>
<dbReference type="FunFam" id="3.30.565.10:FF:000016">
    <property type="entry name" value="Chemotaxis protein CheA, putative"/>
    <property type="match status" value="1"/>
</dbReference>
<evidence type="ECO:0000256" key="14">
    <source>
        <dbReference type="ARBA" id="ARBA00023177"/>
    </source>
</evidence>
<dbReference type="Proteomes" id="UP000323824">
    <property type="component" value="Chromosome"/>
</dbReference>
<evidence type="ECO:0000256" key="16">
    <source>
        <dbReference type="SAM" id="Phobius"/>
    </source>
</evidence>
<feature type="transmembrane region" description="Helical" evidence="16">
    <location>
        <begin position="349"/>
        <end position="374"/>
    </location>
</feature>
<evidence type="ECO:0000256" key="4">
    <source>
        <dbReference type="ARBA" id="ARBA00012438"/>
    </source>
</evidence>
<dbReference type="InterPro" id="IPR029020">
    <property type="entry name" value="Ammonium/urea_transptr"/>
</dbReference>
<dbReference type="PROSITE" id="PS50109">
    <property type="entry name" value="HIS_KIN"/>
    <property type="match status" value="1"/>
</dbReference>
<keyword evidence="9" id="KW-0547">Nucleotide-binding</keyword>
<feature type="transmembrane region" description="Helical" evidence="16">
    <location>
        <begin position="316"/>
        <end position="334"/>
    </location>
</feature>
<evidence type="ECO:0000256" key="8">
    <source>
        <dbReference type="ARBA" id="ARBA00022692"/>
    </source>
</evidence>
<gene>
    <name evidence="19" type="primary">amt</name>
    <name evidence="19" type="ORF">EW093_08420</name>
</gene>
<dbReference type="GO" id="GO:0005524">
    <property type="term" value="F:ATP binding"/>
    <property type="evidence" value="ECO:0007669"/>
    <property type="project" value="UniProtKB-KW"/>
</dbReference>
<evidence type="ECO:0000259" key="17">
    <source>
        <dbReference type="PROSITE" id="PS50109"/>
    </source>
</evidence>